<dbReference type="NCBIfam" id="NF041916">
    <property type="entry name" value="RING_SCO0854"/>
    <property type="match status" value="1"/>
</dbReference>
<dbReference type="CDD" id="cd06974">
    <property type="entry name" value="TerD_like"/>
    <property type="match status" value="1"/>
</dbReference>
<dbReference type="InterPro" id="IPR003325">
    <property type="entry name" value="TerD"/>
</dbReference>
<evidence type="ECO:0000313" key="2">
    <source>
        <dbReference type="EMBL" id="MBB4943874.1"/>
    </source>
</evidence>
<keyword evidence="3" id="KW-1185">Reference proteome</keyword>
<name>A0A7W7WEZ4_9ACTN</name>
<dbReference type="Proteomes" id="UP000534286">
    <property type="component" value="Unassembled WGS sequence"/>
</dbReference>
<dbReference type="SUPFAM" id="SSF57850">
    <property type="entry name" value="RING/U-box"/>
    <property type="match status" value="1"/>
</dbReference>
<gene>
    <name evidence="2" type="ORF">FHR32_008275</name>
</gene>
<sequence>MDGLAEMLLRHRRLVAPSLLATVPAPEPAGPEPRGWRRRKVTTAPEVSDGLVALEADLLVLGYLLSAPLRRRLGELTGTELANAGRHLLQAVLAELGGYVDHVPLFRNFPASIPADTFEFYVRRVFTLLVQQPEQPCVLCGKTGTVHPVAPCAHLVCDACWDGADFSACPICHRRVDPDDPFLRPSDAPASGAGREWRPERTTLLWLCDDPAESARDLLQTLLARQTPLRREDRAAVATLVEGFWPRSAGWLPDRIPVRETRATVLAAALRHGAPEDLLDRHADSAVDVLRLLYALMDGDAGLRERPARRSSLSRPVRRALLARLDRMAVPYLVEDLHRHSEAWKHMAEVLHPFEQYRRHPDAALAFAALRGTRLDTGTPFARALLERAAEHPGVLRFDGVRLRPITFAASVETALRDGDHARALELLTRRPGELVRRVVQLARNTPAGHLAEAVAGAAPKASPGVLIAALGQLRTPPGGTRMFLPRGGSARIWAEPDTRRPIPADAVASVSSALTAEMLRRAAALPAVEVAVLDEALADLLAPTAERSASSALVRLPRGSVQPIPAGERIRLFLHWAEPAEQRVDLDLSVALFDERWRFTGLCDYTSLRLGGTAAVHSGDLTSAPEPLGASEFVDLDVRALRALGGRYAVPVVFSFNDVPFDQLVRGFAGFMDAPDGLFDPLAVRQRFDLAGPAKILLPLVADLWSRTMRWADLNLSAAGAFHNMDGNHEQLARLGAALEDAFGLGDRVTLWEVSCWHAAARAPVVVVRHRDGTTSRYLRGPAEGMGDFAGRLTALTVPDDSRETLGGAGFAGAVEGDLELADGAQVYALHPRDLDPARVHMLGATDLVGQLSPTPPSGTA</sequence>
<dbReference type="PANTHER" id="PTHR32097">
    <property type="entry name" value="CAMP-BINDING PROTEIN 1-RELATED"/>
    <property type="match status" value="1"/>
</dbReference>
<dbReference type="RefSeq" id="WP_184759779.1">
    <property type="nucleotide sequence ID" value="NZ_BAABEK010000062.1"/>
</dbReference>
<comment type="caution">
    <text evidence="2">The sequence shown here is derived from an EMBL/GenBank/DDBJ whole genome shotgun (WGS) entry which is preliminary data.</text>
</comment>
<accession>A0A7W7WEZ4</accession>
<feature type="domain" description="RING-type" evidence="1">
    <location>
        <begin position="137"/>
        <end position="173"/>
    </location>
</feature>
<dbReference type="EMBL" id="JACHJU010000006">
    <property type="protein sequence ID" value="MBB4943874.1"/>
    <property type="molecule type" value="Genomic_DNA"/>
</dbReference>
<evidence type="ECO:0000313" key="3">
    <source>
        <dbReference type="Proteomes" id="UP000534286"/>
    </source>
</evidence>
<dbReference type="InterPro" id="IPR051324">
    <property type="entry name" value="Stress/Tellurium_Resist"/>
</dbReference>
<dbReference type="Pfam" id="PF14447">
    <property type="entry name" value="Prok-RING_4"/>
    <property type="match status" value="1"/>
</dbReference>
<dbReference type="InterPro" id="IPR001841">
    <property type="entry name" value="Znf_RING"/>
</dbReference>
<organism evidence="2 3">
    <name type="scientific">Streptosporangium album</name>
    <dbReference type="NCBI Taxonomy" id="47479"/>
    <lineage>
        <taxon>Bacteria</taxon>
        <taxon>Bacillati</taxon>
        <taxon>Actinomycetota</taxon>
        <taxon>Actinomycetes</taxon>
        <taxon>Streptosporangiales</taxon>
        <taxon>Streptosporangiaceae</taxon>
        <taxon>Streptosporangium</taxon>
    </lineage>
</organism>
<dbReference type="PANTHER" id="PTHR32097:SF18">
    <property type="entry name" value="RING-TYPE DOMAIN-CONTAINING PROTEIN"/>
    <property type="match status" value="1"/>
</dbReference>
<dbReference type="AlphaFoldDB" id="A0A7W7WEZ4"/>
<dbReference type="CDD" id="cd16528">
    <property type="entry name" value="RING-HC_prokRING"/>
    <property type="match status" value="1"/>
</dbReference>
<dbReference type="PROSITE" id="PS50089">
    <property type="entry name" value="ZF_RING_2"/>
    <property type="match status" value="1"/>
</dbReference>
<evidence type="ECO:0000259" key="1">
    <source>
        <dbReference type="PROSITE" id="PS50089"/>
    </source>
</evidence>
<protein>
    <recommendedName>
        <fullName evidence="1">RING-type domain-containing protein</fullName>
    </recommendedName>
</protein>
<proteinExistence type="predicted"/>
<reference evidence="2 3" key="1">
    <citation type="submission" date="2020-08" db="EMBL/GenBank/DDBJ databases">
        <title>Sequencing the genomes of 1000 actinobacteria strains.</title>
        <authorList>
            <person name="Klenk H.-P."/>
        </authorList>
    </citation>
    <scope>NUCLEOTIDE SEQUENCE [LARGE SCALE GENOMIC DNA]</scope>
    <source>
        <strain evidence="2 3">DSM 43023</strain>
    </source>
</reference>